<feature type="transmembrane region" description="Helical" evidence="5">
    <location>
        <begin position="40"/>
        <end position="62"/>
    </location>
</feature>
<keyword evidence="1" id="KW-1003">Cell membrane</keyword>
<evidence type="ECO:0000256" key="2">
    <source>
        <dbReference type="ARBA" id="ARBA00022692"/>
    </source>
</evidence>
<comment type="caution">
    <text evidence="6">The sequence shown here is derived from an EMBL/GenBank/DDBJ whole genome shotgun (WGS) entry which is preliminary data.</text>
</comment>
<evidence type="ECO:0000256" key="1">
    <source>
        <dbReference type="ARBA" id="ARBA00022475"/>
    </source>
</evidence>
<dbReference type="InterPro" id="IPR009760">
    <property type="entry name" value="DUF1328"/>
</dbReference>
<feature type="transmembrane region" description="Helical" evidence="5">
    <location>
        <begin position="68"/>
        <end position="90"/>
    </location>
</feature>
<dbReference type="HAMAP" id="MF_01361">
    <property type="entry name" value="UPF0391"/>
    <property type="match status" value="1"/>
</dbReference>
<accession>A0A0F9V6G5</accession>
<organism evidence="6">
    <name type="scientific">marine sediment metagenome</name>
    <dbReference type="NCBI Taxonomy" id="412755"/>
    <lineage>
        <taxon>unclassified sequences</taxon>
        <taxon>metagenomes</taxon>
        <taxon>ecological metagenomes</taxon>
    </lineage>
</organism>
<proteinExistence type="inferred from homology"/>
<keyword evidence="2 5" id="KW-0812">Transmembrane</keyword>
<sequence length="100" mass="10996">MNMEQKPAIYFHIKEATLPGAIECMSSQSGSTAHFRRHPLLNWAIAFFVMTAAAAVFTFGGFGTTAAVMGQALFGIFLLMLIGTMLLSKYRRTGPPHSRR</sequence>
<protein>
    <submittedName>
        <fullName evidence="6">Uncharacterized protein</fullName>
    </submittedName>
</protein>
<dbReference type="GO" id="GO:0005886">
    <property type="term" value="C:plasma membrane"/>
    <property type="evidence" value="ECO:0007669"/>
    <property type="project" value="InterPro"/>
</dbReference>
<evidence type="ECO:0000313" key="6">
    <source>
        <dbReference type="EMBL" id="KKN99589.1"/>
    </source>
</evidence>
<keyword evidence="3 5" id="KW-1133">Transmembrane helix</keyword>
<dbReference type="AlphaFoldDB" id="A0A0F9V6G5"/>
<reference evidence="6" key="1">
    <citation type="journal article" date="2015" name="Nature">
        <title>Complex archaea that bridge the gap between prokaryotes and eukaryotes.</title>
        <authorList>
            <person name="Spang A."/>
            <person name="Saw J.H."/>
            <person name="Jorgensen S.L."/>
            <person name="Zaremba-Niedzwiedzka K."/>
            <person name="Martijn J."/>
            <person name="Lind A.E."/>
            <person name="van Eijk R."/>
            <person name="Schleper C."/>
            <person name="Guy L."/>
            <person name="Ettema T.J."/>
        </authorList>
    </citation>
    <scope>NUCLEOTIDE SEQUENCE</scope>
</reference>
<gene>
    <name evidence="6" type="ORF">LCGC14_0136800</name>
</gene>
<name>A0A0F9V6G5_9ZZZZ</name>
<dbReference type="EMBL" id="LAZR01000046">
    <property type="protein sequence ID" value="KKN99589.1"/>
    <property type="molecule type" value="Genomic_DNA"/>
</dbReference>
<keyword evidence="4 5" id="KW-0472">Membrane</keyword>
<evidence type="ECO:0000256" key="4">
    <source>
        <dbReference type="ARBA" id="ARBA00023136"/>
    </source>
</evidence>
<evidence type="ECO:0000256" key="3">
    <source>
        <dbReference type="ARBA" id="ARBA00022989"/>
    </source>
</evidence>
<evidence type="ECO:0000256" key="5">
    <source>
        <dbReference type="SAM" id="Phobius"/>
    </source>
</evidence>